<evidence type="ECO:0000313" key="1">
    <source>
        <dbReference type="EMBL" id="MFC4360913.1"/>
    </source>
</evidence>
<accession>A0ABV8UZC2</accession>
<proteinExistence type="predicted"/>
<protein>
    <recommendedName>
        <fullName evidence="3">Lipoprotein</fullName>
    </recommendedName>
</protein>
<organism evidence="1 2">
    <name type="scientific">Simiduia curdlanivorans</name>
    <dbReference type="NCBI Taxonomy" id="1492769"/>
    <lineage>
        <taxon>Bacteria</taxon>
        <taxon>Pseudomonadati</taxon>
        <taxon>Pseudomonadota</taxon>
        <taxon>Gammaproteobacteria</taxon>
        <taxon>Cellvibrionales</taxon>
        <taxon>Cellvibrionaceae</taxon>
        <taxon>Simiduia</taxon>
    </lineage>
</organism>
<name>A0ABV8UZC2_9GAMM</name>
<comment type="caution">
    <text evidence="1">The sequence shown here is derived from an EMBL/GenBank/DDBJ whole genome shotgun (WGS) entry which is preliminary data.</text>
</comment>
<dbReference type="RefSeq" id="WP_290261858.1">
    <property type="nucleotide sequence ID" value="NZ_JAUFQG010000004.1"/>
</dbReference>
<dbReference type="EMBL" id="JBHSCX010000002">
    <property type="protein sequence ID" value="MFC4360913.1"/>
    <property type="molecule type" value="Genomic_DNA"/>
</dbReference>
<dbReference type="Proteomes" id="UP001595840">
    <property type="component" value="Unassembled WGS sequence"/>
</dbReference>
<gene>
    <name evidence="1" type="ORF">ACFOX3_01295</name>
</gene>
<evidence type="ECO:0000313" key="2">
    <source>
        <dbReference type="Proteomes" id="UP001595840"/>
    </source>
</evidence>
<keyword evidence="2" id="KW-1185">Reference proteome</keyword>
<evidence type="ECO:0008006" key="3">
    <source>
        <dbReference type="Google" id="ProtNLM"/>
    </source>
</evidence>
<sequence>MRIQKLLLSAALCLCLIGCVSSLLVGNQMQARLMGALLTPLIGFNPADVDLFEIPLVKDRMTAILGDSYEPTMKLLNTAQSIQKEGALYYVVSRYAPSEVREIADQAAMVWNADTNQMAVMLIQDGMPQVFSEQIANAKEALIPTLPVEVQARLDQALEFKKAHEEKVQALLNVENTIEKEMQKAVASTVSSARENAKAAIIEQVGDQALVKDIEAGVSAAKSAKATTKAVEAELKAEKTALEQTPDDIKKAAKDVKN</sequence>
<reference evidence="2" key="1">
    <citation type="journal article" date="2019" name="Int. J. Syst. Evol. Microbiol.">
        <title>The Global Catalogue of Microorganisms (GCM) 10K type strain sequencing project: providing services to taxonomists for standard genome sequencing and annotation.</title>
        <authorList>
            <consortium name="The Broad Institute Genomics Platform"/>
            <consortium name="The Broad Institute Genome Sequencing Center for Infectious Disease"/>
            <person name="Wu L."/>
            <person name="Ma J."/>
        </authorList>
    </citation>
    <scope>NUCLEOTIDE SEQUENCE [LARGE SCALE GENOMIC DNA]</scope>
    <source>
        <strain evidence="2">CECT 8570</strain>
    </source>
</reference>